<evidence type="ECO:0000313" key="2">
    <source>
        <dbReference type="Proteomes" id="UP000041314"/>
    </source>
</evidence>
<sequence>MFKAITVGRHVISLFLQGVLQNGIPFKTLTLLVDLRIKQRLLCL</sequence>
<gene>
    <name evidence="1" type="ORF">ERS008198_04424</name>
</gene>
<dbReference type="EMBL" id="CQPA01000059">
    <property type="protein sequence ID" value="CNV12732.1"/>
    <property type="molecule type" value="Genomic_DNA"/>
</dbReference>
<dbReference type="AlphaFoldDB" id="A0A655EBA8"/>
<reference evidence="1 2" key="1">
    <citation type="submission" date="2015-03" db="EMBL/GenBank/DDBJ databases">
        <authorList>
            <consortium name="Pathogen Informatics"/>
        </authorList>
    </citation>
    <scope>NUCLEOTIDE SEQUENCE [LARGE SCALE GENOMIC DNA]</scope>
    <source>
        <strain evidence="1 2">A1104</strain>
    </source>
</reference>
<proteinExistence type="predicted"/>
<evidence type="ECO:0000313" key="1">
    <source>
        <dbReference type="EMBL" id="CNV12732.1"/>
    </source>
</evidence>
<protein>
    <submittedName>
        <fullName evidence="1">Uncharacterized protein</fullName>
    </submittedName>
</protein>
<dbReference type="Proteomes" id="UP000041314">
    <property type="component" value="Unassembled WGS sequence"/>
</dbReference>
<organism evidence="1 2">
    <name type="scientific">Salmonella enterica subsp. enterica serovar Bovismorbificans</name>
    <dbReference type="NCBI Taxonomy" id="58097"/>
    <lineage>
        <taxon>Bacteria</taxon>
        <taxon>Pseudomonadati</taxon>
        <taxon>Pseudomonadota</taxon>
        <taxon>Gammaproteobacteria</taxon>
        <taxon>Enterobacterales</taxon>
        <taxon>Enterobacteriaceae</taxon>
        <taxon>Salmonella</taxon>
    </lineage>
</organism>
<accession>A0A655EBA8</accession>
<name>A0A655EBA8_SALET</name>